<name>A0A3Q0RPJ0_AMPCI</name>
<dbReference type="STRING" id="61819.ENSACIP00000011723"/>
<dbReference type="AlphaFoldDB" id="A0A3Q0RPJ0"/>
<dbReference type="GeneTree" id="ENSGT01050000245335"/>
<reference evidence="1" key="2">
    <citation type="submission" date="2025-09" db="UniProtKB">
        <authorList>
            <consortium name="Ensembl"/>
        </authorList>
    </citation>
    <scope>IDENTIFICATION</scope>
</reference>
<evidence type="ECO:0000313" key="1">
    <source>
        <dbReference type="Ensembl" id="ENSACIP00000011723.1"/>
    </source>
</evidence>
<sequence length="54" mass="6289">MSRGVIQPSQQKLAEKLTILNDRGIGMLTRVYNIKKVRTRTQFSMIYIHLLVID</sequence>
<reference evidence="1" key="1">
    <citation type="submission" date="2025-08" db="UniProtKB">
        <authorList>
            <consortium name="Ensembl"/>
        </authorList>
    </citation>
    <scope>IDENTIFICATION</scope>
</reference>
<keyword evidence="2" id="KW-1185">Reference proteome</keyword>
<evidence type="ECO:0000313" key="2">
    <source>
        <dbReference type="Proteomes" id="UP000261340"/>
    </source>
</evidence>
<dbReference type="Proteomes" id="UP000261340">
    <property type="component" value="Unplaced"/>
</dbReference>
<accession>A0A3Q0RPJ0</accession>
<protein>
    <submittedName>
        <fullName evidence="1">Uncharacterized protein</fullName>
    </submittedName>
</protein>
<dbReference type="Ensembl" id="ENSACIT00000012056.1">
    <property type="protein sequence ID" value="ENSACIP00000011723.1"/>
    <property type="gene ID" value="ENSACIG00000009158.1"/>
</dbReference>
<proteinExistence type="predicted"/>
<organism evidence="1 2">
    <name type="scientific">Amphilophus citrinellus</name>
    <name type="common">Midas cichlid</name>
    <name type="synonym">Cichlasoma citrinellum</name>
    <dbReference type="NCBI Taxonomy" id="61819"/>
    <lineage>
        <taxon>Eukaryota</taxon>
        <taxon>Metazoa</taxon>
        <taxon>Chordata</taxon>
        <taxon>Craniata</taxon>
        <taxon>Vertebrata</taxon>
        <taxon>Euteleostomi</taxon>
        <taxon>Actinopterygii</taxon>
        <taxon>Neopterygii</taxon>
        <taxon>Teleostei</taxon>
        <taxon>Neoteleostei</taxon>
        <taxon>Acanthomorphata</taxon>
        <taxon>Ovalentaria</taxon>
        <taxon>Cichlomorphae</taxon>
        <taxon>Cichliformes</taxon>
        <taxon>Cichlidae</taxon>
        <taxon>New World cichlids</taxon>
        <taxon>Cichlasomatinae</taxon>
        <taxon>Heroini</taxon>
        <taxon>Amphilophus</taxon>
    </lineage>
</organism>
<dbReference type="InterPro" id="IPR019137">
    <property type="entry name" value="Nck-associated_protein-1"/>
</dbReference>
<dbReference type="Pfam" id="PF09735">
    <property type="entry name" value="Nckap1"/>
    <property type="match status" value="1"/>
</dbReference>